<organism evidence="2 3">
    <name type="scientific">Sagittula marina</name>
    <dbReference type="NCBI Taxonomy" id="943940"/>
    <lineage>
        <taxon>Bacteria</taxon>
        <taxon>Pseudomonadati</taxon>
        <taxon>Pseudomonadota</taxon>
        <taxon>Alphaproteobacteria</taxon>
        <taxon>Rhodobacterales</taxon>
        <taxon>Roseobacteraceae</taxon>
        <taxon>Sagittula</taxon>
    </lineage>
</organism>
<dbReference type="SUPFAM" id="SSF55874">
    <property type="entry name" value="ATPase domain of HSP90 chaperone/DNA topoisomerase II/histidine kinase"/>
    <property type="match status" value="1"/>
</dbReference>
<protein>
    <submittedName>
        <fullName evidence="2">Anti-sigma regulatory factor (Ser/Thr protein kinase)</fullName>
    </submittedName>
</protein>
<dbReference type="EMBL" id="JACIEJ010000003">
    <property type="protein sequence ID" value="MBB3985233.1"/>
    <property type="molecule type" value="Genomic_DNA"/>
</dbReference>
<dbReference type="SUPFAM" id="SSF81606">
    <property type="entry name" value="PP2C-like"/>
    <property type="match status" value="1"/>
</dbReference>
<dbReference type="InterPro" id="IPR001932">
    <property type="entry name" value="PPM-type_phosphatase-like_dom"/>
</dbReference>
<dbReference type="Proteomes" id="UP000541426">
    <property type="component" value="Unassembled WGS sequence"/>
</dbReference>
<reference evidence="2 3" key="1">
    <citation type="submission" date="2020-08" db="EMBL/GenBank/DDBJ databases">
        <title>Genomic Encyclopedia of Type Strains, Phase IV (KMG-IV): sequencing the most valuable type-strain genomes for metagenomic binning, comparative biology and taxonomic classification.</title>
        <authorList>
            <person name="Goeker M."/>
        </authorList>
    </citation>
    <scope>NUCLEOTIDE SEQUENCE [LARGE SCALE GENOMIC DNA]</scope>
    <source>
        <strain evidence="2 3">DSM 102235</strain>
    </source>
</reference>
<dbReference type="SMART" id="SM00331">
    <property type="entry name" value="PP2C_SIG"/>
    <property type="match status" value="1"/>
</dbReference>
<accession>A0A7W6GS46</accession>
<evidence type="ECO:0000313" key="3">
    <source>
        <dbReference type="Proteomes" id="UP000541426"/>
    </source>
</evidence>
<evidence type="ECO:0000259" key="1">
    <source>
        <dbReference type="SMART" id="SM00331"/>
    </source>
</evidence>
<feature type="domain" description="PPM-type phosphatase" evidence="1">
    <location>
        <begin position="135"/>
        <end position="327"/>
    </location>
</feature>
<proteinExistence type="predicted"/>
<keyword evidence="3" id="KW-1185">Reference proteome</keyword>
<dbReference type="AlphaFoldDB" id="A0A7W6GS46"/>
<dbReference type="Pfam" id="PF07228">
    <property type="entry name" value="SpoIIE"/>
    <property type="match status" value="1"/>
</dbReference>
<dbReference type="Gene3D" id="3.60.40.10">
    <property type="entry name" value="PPM-type phosphatase domain"/>
    <property type="match status" value="1"/>
</dbReference>
<evidence type="ECO:0000313" key="2">
    <source>
        <dbReference type="EMBL" id="MBB3985233.1"/>
    </source>
</evidence>
<dbReference type="InterPro" id="IPR003594">
    <property type="entry name" value="HATPase_dom"/>
</dbReference>
<dbReference type="PANTHER" id="PTHR35801">
    <property type="entry name" value="PHOSPHOSERINE PHOSPHATASE RSBX"/>
    <property type="match status" value="1"/>
</dbReference>
<sequence length="332" mass="35724">MLECLHITTRADVAAARQQARAEAVQAGLSPTRAEDIAIVATELTTNILKYAGTGCFLAQVMPQPMGVSLALIAFDDGPGIDDLDRMRQDRISEGDSAGIGIGAIERLSDRAEIVTGPTGTVWACRFDTADVTRPHGLDIAGLRLSHPTETVCGDVWGTTEHRGGVRLVLADGMGHGDSAAEAGQAMVDGALHRPMHPPKQRLLQIADDLKRTRGGVMSLLDLQPGALRVDYGNLGNISAFYLRRGDQKRLATRDGYIGSPAARPMEERIDLEPGDTFVLHSDGLRTVGPEDTRPLFGQSALMTAALLMANRDLYRRDDISVAVAHWVRSDD</sequence>
<dbReference type="InterPro" id="IPR039248">
    <property type="entry name" value="Ptase_RsbX"/>
</dbReference>
<dbReference type="PANTHER" id="PTHR35801:SF1">
    <property type="entry name" value="PHOSPHOSERINE PHOSPHATASE RSBX"/>
    <property type="match status" value="1"/>
</dbReference>
<dbReference type="RefSeq" id="WP_183964595.1">
    <property type="nucleotide sequence ID" value="NZ_BAABBZ010000059.1"/>
</dbReference>
<dbReference type="InterPro" id="IPR036457">
    <property type="entry name" value="PPM-type-like_dom_sf"/>
</dbReference>
<dbReference type="Gene3D" id="3.30.565.10">
    <property type="entry name" value="Histidine kinase-like ATPase, C-terminal domain"/>
    <property type="match status" value="1"/>
</dbReference>
<name>A0A7W6GS46_9RHOB</name>
<dbReference type="Pfam" id="PF13581">
    <property type="entry name" value="HATPase_c_2"/>
    <property type="match status" value="1"/>
</dbReference>
<gene>
    <name evidence="2" type="ORF">GGQ68_001562</name>
</gene>
<comment type="caution">
    <text evidence="2">The sequence shown here is derived from an EMBL/GenBank/DDBJ whole genome shotgun (WGS) entry which is preliminary data.</text>
</comment>
<dbReference type="InterPro" id="IPR036890">
    <property type="entry name" value="HATPase_C_sf"/>
</dbReference>